<dbReference type="GO" id="GO:0003677">
    <property type="term" value="F:DNA binding"/>
    <property type="evidence" value="ECO:0007669"/>
    <property type="project" value="InterPro"/>
</dbReference>
<evidence type="ECO:0000313" key="2">
    <source>
        <dbReference type="Proteomes" id="UP000280073"/>
    </source>
</evidence>
<dbReference type="GO" id="GO:0005524">
    <property type="term" value="F:ATP binding"/>
    <property type="evidence" value="ECO:0007669"/>
    <property type="project" value="InterPro"/>
</dbReference>
<keyword evidence="1" id="KW-0378">Hydrolase</keyword>
<accession>A0A429MJ53</accession>
<dbReference type="SUPFAM" id="SSF52540">
    <property type="entry name" value="P-loop containing nucleoside triphosphate hydrolases"/>
    <property type="match status" value="1"/>
</dbReference>
<dbReference type="Gene3D" id="3.40.50.300">
    <property type="entry name" value="P-loop containing nucleotide triphosphate hydrolases"/>
    <property type="match status" value="1"/>
</dbReference>
<dbReference type="PANTHER" id="PTHR11070">
    <property type="entry name" value="UVRD / RECB / PCRA DNA HELICASE FAMILY MEMBER"/>
    <property type="match status" value="1"/>
</dbReference>
<dbReference type="PANTHER" id="PTHR11070:SF30">
    <property type="entry name" value="F-BOX DNA HELICASE 1"/>
    <property type="match status" value="1"/>
</dbReference>
<proteinExistence type="predicted"/>
<dbReference type="GO" id="GO:0031297">
    <property type="term" value="P:replication fork processing"/>
    <property type="evidence" value="ECO:0007669"/>
    <property type="project" value="TreeGrafter"/>
</dbReference>
<keyword evidence="1" id="KW-0067">ATP-binding</keyword>
<organism evidence="1 2">
    <name type="scientific">Acinetobacter baumannii</name>
    <dbReference type="NCBI Taxonomy" id="470"/>
    <lineage>
        <taxon>Bacteria</taxon>
        <taxon>Pseudomonadati</taxon>
        <taxon>Pseudomonadota</taxon>
        <taxon>Gammaproteobacteria</taxon>
        <taxon>Moraxellales</taxon>
        <taxon>Moraxellaceae</taxon>
        <taxon>Acinetobacter</taxon>
        <taxon>Acinetobacter calcoaceticus/baumannii complex</taxon>
    </lineage>
</organism>
<comment type="caution">
    <text evidence="1">The sequence shown here is derived from an EMBL/GenBank/DDBJ whole genome shotgun (WGS) entry which is preliminary data.</text>
</comment>
<dbReference type="EMBL" id="RFDI01001810">
    <property type="protein sequence ID" value="RSR35817.1"/>
    <property type="molecule type" value="Genomic_DNA"/>
</dbReference>
<dbReference type="InterPro" id="IPR000212">
    <property type="entry name" value="DNA_helicase_UvrD/REP"/>
</dbReference>
<dbReference type="InterPro" id="IPR027417">
    <property type="entry name" value="P-loop_NTPase"/>
</dbReference>
<reference evidence="1 2" key="1">
    <citation type="submission" date="2018-10" db="EMBL/GenBank/DDBJ databases">
        <title>GWAS and RNA-Seq identify cryptic mechanisms of antimicrobial resistance in Acinetobacter baumannii.</title>
        <authorList>
            <person name="Sahl J.W."/>
        </authorList>
    </citation>
    <scope>NUCLEOTIDE SEQUENCE [LARGE SCALE GENOMIC DNA]</scope>
    <source>
        <strain evidence="1 2">TG28175</strain>
    </source>
</reference>
<feature type="non-terminal residue" evidence="1">
    <location>
        <position position="230"/>
    </location>
</feature>
<dbReference type="GO" id="GO:0043138">
    <property type="term" value="F:3'-5' DNA helicase activity"/>
    <property type="evidence" value="ECO:0007669"/>
    <property type="project" value="TreeGrafter"/>
</dbReference>
<dbReference type="Proteomes" id="UP000280073">
    <property type="component" value="Unassembled WGS sequence"/>
</dbReference>
<sequence length="230" mass="25999">MSNIEKPKATYEQAIAIDNARLGQSFKVIAYAGTGKTTTLQMISDAMPERRGMYLAFNKAIAGEAQNKFHRNVDCRTFHSLAFRSVPRGVTDKLRLPRLSPSFIAKEYRLEPITLRRMMGGRYEKYVLMPSRLASLVANAVSYFCSTSSQYPAPRHIQAPNWLHPDDITALQTHLYPAVERRWLESIDPSHQAGIGHDIYLKLWALSEPNIPADYVLFDEAQDADPLMLG</sequence>
<name>A0A429MJ53_ACIBA</name>
<evidence type="ECO:0000313" key="1">
    <source>
        <dbReference type="EMBL" id="RSR35817.1"/>
    </source>
</evidence>
<keyword evidence="1" id="KW-0547">Nucleotide-binding</keyword>
<protein>
    <submittedName>
        <fullName evidence="1">DNA helicase</fullName>
    </submittedName>
</protein>
<keyword evidence="1" id="KW-0347">Helicase</keyword>
<gene>
    <name evidence="1" type="ORF">EA686_23925</name>
</gene>
<dbReference type="Pfam" id="PF13245">
    <property type="entry name" value="AAA_19"/>
    <property type="match status" value="1"/>
</dbReference>
<dbReference type="GO" id="GO:0000724">
    <property type="term" value="P:double-strand break repair via homologous recombination"/>
    <property type="evidence" value="ECO:0007669"/>
    <property type="project" value="TreeGrafter"/>
</dbReference>
<dbReference type="AlphaFoldDB" id="A0A429MJ53"/>